<comment type="caution">
    <text evidence="2">The sequence shown here is derived from an EMBL/GenBank/DDBJ whole genome shotgun (WGS) entry which is preliminary data.</text>
</comment>
<feature type="compositionally biased region" description="Polar residues" evidence="1">
    <location>
        <begin position="405"/>
        <end position="432"/>
    </location>
</feature>
<feature type="region of interest" description="Disordered" evidence="1">
    <location>
        <begin position="248"/>
        <end position="1207"/>
    </location>
</feature>
<feature type="compositionally biased region" description="Polar residues" evidence="1">
    <location>
        <begin position="913"/>
        <end position="930"/>
    </location>
</feature>
<feature type="compositionally biased region" description="Low complexity" evidence="1">
    <location>
        <begin position="579"/>
        <end position="591"/>
    </location>
</feature>
<feature type="compositionally biased region" description="Polar residues" evidence="1">
    <location>
        <begin position="1802"/>
        <end position="1843"/>
    </location>
</feature>
<reference evidence="2 3" key="1">
    <citation type="submission" date="2017-07" db="EMBL/GenBank/DDBJ databases">
        <title>Genome sequence of the Sordaria macrospora wild type strain R19027.</title>
        <authorList>
            <person name="Nowrousian M."/>
            <person name="Teichert I."/>
            <person name="Kueck U."/>
        </authorList>
    </citation>
    <scope>NUCLEOTIDE SEQUENCE [LARGE SCALE GENOMIC DNA]</scope>
    <source>
        <strain evidence="2 3">R19027</strain>
        <tissue evidence="2">Mycelium</tissue>
    </source>
</reference>
<feature type="compositionally biased region" description="Low complexity" evidence="1">
    <location>
        <begin position="1235"/>
        <end position="1268"/>
    </location>
</feature>
<accession>A0A8S8ZMI6</accession>
<dbReference type="OMA" id="DAVPMMS"/>
<organism evidence="2 3">
    <name type="scientific">Sordaria macrospora</name>
    <dbReference type="NCBI Taxonomy" id="5147"/>
    <lineage>
        <taxon>Eukaryota</taxon>
        <taxon>Fungi</taxon>
        <taxon>Dikarya</taxon>
        <taxon>Ascomycota</taxon>
        <taxon>Pezizomycotina</taxon>
        <taxon>Sordariomycetes</taxon>
        <taxon>Sordariomycetidae</taxon>
        <taxon>Sordariales</taxon>
        <taxon>Sordariaceae</taxon>
        <taxon>Sordaria</taxon>
    </lineage>
</organism>
<feature type="compositionally biased region" description="Low complexity" evidence="1">
    <location>
        <begin position="1496"/>
        <end position="1513"/>
    </location>
</feature>
<feature type="compositionally biased region" description="Low complexity" evidence="1">
    <location>
        <begin position="1160"/>
        <end position="1187"/>
    </location>
</feature>
<evidence type="ECO:0000313" key="2">
    <source>
        <dbReference type="EMBL" id="KAA8630360.1"/>
    </source>
</evidence>
<feature type="compositionally biased region" description="Basic and acidic residues" evidence="1">
    <location>
        <begin position="1667"/>
        <end position="1678"/>
    </location>
</feature>
<dbReference type="Proteomes" id="UP000433876">
    <property type="component" value="Unassembled WGS sequence"/>
</dbReference>
<evidence type="ECO:0000256" key="1">
    <source>
        <dbReference type="SAM" id="MobiDB-lite"/>
    </source>
</evidence>
<feature type="compositionally biased region" description="Pro residues" evidence="1">
    <location>
        <begin position="1459"/>
        <end position="1477"/>
    </location>
</feature>
<sequence length="1934" mass="206414">MHGVLVLQFPDPCPKETLGVDFDQESRLPQFQHLQQRLQKSSGRTASAFHFAIITSSRQIVDLTSHMAAHTQAAHNGQYYTHSAGNESQQVYFHPHQPSQHQQQVQQQQGHAPQSHFQLHLTSQPQPQPDGVNAPNRHTSFIGLPPISRASTFSSLLRPFQVEGSAAGDNTRTYSDAADATPRNSTQYSQQGQHQGEQQTVVATPQRTVSETIPMATNQTAGGVQAPHSRQFTTQAPPPGQFIQNMYRPTQGPVQGQQMQIQPGQSLPNGFPSPPITGPMPGQSPVQTQPGLPGPPGNAQGQPGSAPAGAPGAPLPIMNGGAPPVAPQLTPTNGGRAPVMMPPPHLAGRFPQGNWNLQESHLSEPLQPTNRHRHSSSNASQQPFYGFDKETGVPASPRSPRAPDTEQQPQIQPVDQNGQGPQLNGQENSGNLVEQRPRGKSLSQTNNVDIDDLPAPGPIPAADGNRARRNSGIFSSLRNRVGAGTPVTSDAVSDASVMTDESGGQQQRHAQMFSALGAAAGTEAPQSKESIIAHGSTTPHQQYQPKKSRMGLKAMFSRSSQQEVHRTFGGAQSARPTTQGQPQGQHQAQQPVTMSGANPMSPLRPKTSGQVPPQQHQSLASIAENEKARKPSGGIFGMFKNKDAKPVSGTGAGQQLMDPRQTLQGMGRGQMAIPPPGQGQVPQQQQQQQHQYRQQFPVGPDGKLVVFPGQLPPQHQQFMQQGHPGMHQLQQMQMQGQMPGHQRPQPNVQQSQPSLQGQNGGPQSQPQQQHEQQFETRQGQPNGRNVVPTGPVSPPVASPAPSETQSAVDQPHPQQSTPPATNGQAPPAATNGGHGRTFSQGSNLPNMYTLGMNGNPPNQLPARKPVGSRVVSAQIPPSLMPQQQQRQRGASVSSAQPPPQPQSPPSTQPPSILGTQRPSDSQHTLASQGGKSLPDIPTSAQRAGQESPGPQEQQNQGPGRQQQQPQPMPAGPQSLGQGTPSQNTPPPTPPPQEKEQSSISKFFRGTKQQTSPTTSQEKSKSSFMSGLKRGGNTKQGEAQPSRSQPQSPQANQGQFQPNQAQTQQQPQRQPGLQPPQNQLPGQPQQQGQQQQQPESRPGLGDRRPSPHLQYQNERQDPSKAPSPPAQADLAMRPPAQQPSQQPTRPPVTSAPGAAPNQSKPAPQMIQQPQQMIQGQPGPAPGLVQGQRPPVPGQPMHPNQMAAGQAQAQAQAFAQQQFFHAQAQAHAQAQMFQRFQQHQAQLAAQGQAQQRPGQPPNQGQGQGQGQNPATSGPPGQEQRYAQVPIPAGYGFVQQGMATPSPMGMPMPYFINVPGQPPQGYFMPMPGQMMPPGMPGMPQMLPPGFVPGQPFMYGPHPGGPMPPGSMPPGPPGGMPMATPPGSVPMATPPAGTPTPFFTPPTSHGGPQPVFHVPVHPSSPPPGSEHSAQHPPSISPTPPPFIGTARQASNISPRPQLQQFQQPPPQPSPSPPNYPLPNTPFSPVNPDAANVPNPPLPASEPQQQLQQQPNPGLIPQRQVSQVSAMSLQPSNGSPSMNVISPISNDSGVTLMPEGQQQLSRSGSAAVPSPDSRTVSPEPVNVAQRLLGLRIDEDMDNGDHDVDKDLDSKKGENDHHHDHHHHQWNGIAATDSVTDSRAVSPEPTLLDEHLHGPMTPPPTTVSFIRAQAQEVHVHRSPDRHVGENNIYDATPRQSIKSPVLPQRRDSVEEGEDGYNFPKTQQEESVNTGKGVNGLSDIRKESPDSRNSHFSVAPIDEVNHEVEKAAGPTPAHQAPVENGDVQQGRAVGLDEVEKEDPVIPGHCSKPQLHQPTEPGSSNGNGVITTASGFLISSSPSNSPLTDPSNPNSKGIVKPLTDRSIFEEAKRKQLLREQEEKIPVFSDDDNINGGGMNGNNGAATGGKKKDEEDAVPMMSATSYPGQEWNPYDFGGGEGGEGWED</sequence>
<feature type="region of interest" description="Disordered" evidence="1">
    <location>
        <begin position="1235"/>
        <end position="1279"/>
    </location>
</feature>
<feature type="compositionally biased region" description="Gly residues" evidence="1">
    <location>
        <begin position="1923"/>
        <end position="1934"/>
    </location>
</feature>
<evidence type="ECO:0000313" key="3">
    <source>
        <dbReference type="Proteomes" id="UP000433876"/>
    </source>
</evidence>
<feature type="region of interest" description="Disordered" evidence="1">
    <location>
        <begin position="1789"/>
        <end position="1934"/>
    </location>
</feature>
<feature type="compositionally biased region" description="Low complexity" evidence="1">
    <location>
        <begin position="1197"/>
        <end position="1207"/>
    </location>
</feature>
<feature type="compositionally biased region" description="Polar residues" evidence="1">
    <location>
        <begin position="1006"/>
        <end position="1024"/>
    </location>
</feature>
<feature type="compositionally biased region" description="Polar residues" evidence="1">
    <location>
        <begin position="880"/>
        <end position="890"/>
    </location>
</feature>
<feature type="compositionally biased region" description="Low complexity" evidence="1">
    <location>
        <begin position="1478"/>
        <end position="1488"/>
    </location>
</feature>
<gene>
    <name evidence="2" type="ORF">SMACR_06808</name>
</gene>
<feature type="compositionally biased region" description="Low complexity" evidence="1">
    <location>
        <begin position="249"/>
        <end position="265"/>
    </location>
</feature>
<feature type="compositionally biased region" description="Basic and acidic residues" evidence="1">
    <location>
        <begin position="1593"/>
        <end position="1612"/>
    </location>
</feature>
<feature type="region of interest" description="Disordered" evidence="1">
    <location>
        <begin position="94"/>
        <end position="143"/>
    </location>
</feature>
<dbReference type="EMBL" id="NMPR01000106">
    <property type="protein sequence ID" value="KAA8630360.1"/>
    <property type="molecule type" value="Genomic_DNA"/>
</dbReference>
<feature type="compositionally biased region" description="Low complexity" evidence="1">
    <location>
        <begin position="94"/>
        <end position="118"/>
    </location>
</feature>
<feature type="compositionally biased region" description="Pro residues" evidence="1">
    <location>
        <begin position="1356"/>
        <end position="1396"/>
    </location>
</feature>
<feature type="compositionally biased region" description="Polar residues" evidence="1">
    <location>
        <begin position="1514"/>
        <end position="1544"/>
    </location>
</feature>
<feature type="region of interest" description="Disordered" evidence="1">
    <location>
        <begin position="164"/>
        <end position="200"/>
    </location>
</feature>
<feature type="compositionally biased region" description="Polar residues" evidence="1">
    <location>
        <begin position="1713"/>
        <end position="1725"/>
    </location>
</feature>
<name>A0A8S8ZMI6_SORMA</name>
<feature type="compositionally biased region" description="Low complexity" evidence="1">
    <location>
        <begin position="944"/>
        <end position="965"/>
    </location>
</feature>
<feature type="compositionally biased region" description="Polar residues" evidence="1">
    <location>
        <begin position="607"/>
        <end position="620"/>
    </location>
</feature>
<feature type="compositionally biased region" description="Low complexity" evidence="1">
    <location>
        <begin position="185"/>
        <end position="200"/>
    </location>
</feature>
<protein>
    <submittedName>
        <fullName evidence="2">Uncharacterized protein</fullName>
    </submittedName>
</protein>
<feature type="compositionally biased region" description="Polar residues" evidence="1">
    <location>
        <begin position="803"/>
        <end position="824"/>
    </location>
</feature>
<proteinExistence type="predicted"/>
<feature type="compositionally biased region" description="Basic and acidic residues" evidence="1">
    <location>
        <begin position="1732"/>
        <end position="1742"/>
    </location>
</feature>
<feature type="compositionally biased region" description="Polar residues" evidence="1">
    <location>
        <begin position="837"/>
        <end position="846"/>
    </location>
</feature>
<dbReference type="VEuPathDB" id="FungiDB:SMAC_06808"/>
<feature type="compositionally biased region" description="Low complexity" evidence="1">
    <location>
        <begin position="678"/>
        <end position="697"/>
    </location>
</feature>
<feature type="compositionally biased region" description="Low complexity" evidence="1">
    <location>
        <begin position="712"/>
        <end position="771"/>
    </location>
</feature>
<feature type="compositionally biased region" description="Low complexity" evidence="1">
    <location>
        <begin position="1039"/>
        <end position="1093"/>
    </location>
</feature>
<feature type="compositionally biased region" description="Low complexity" evidence="1">
    <location>
        <begin position="1397"/>
        <end position="1413"/>
    </location>
</feature>
<feature type="compositionally biased region" description="Low complexity" evidence="1">
    <location>
        <begin position="1449"/>
        <end position="1458"/>
    </location>
</feature>
<feature type="compositionally biased region" description="Low complexity" evidence="1">
    <location>
        <begin position="297"/>
        <end position="316"/>
    </location>
</feature>
<feature type="compositionally biased region" description="Pro residues" evidence="1">
    <location>
        <begin position="896"/>
        <end position="908"/>
    </location>
</feature>
<feature type="compositionally biased region" description="Polar residues" evidence="1">
    <location>
        <begin position="524"/>
        <end position="545"/>
    </location>
</feature>
<feature type="compositionally biased region" description="Basic and acidic residues" evidence="1">
    <location>
        <begin position="1850"/>
        <end position="1872"/>
    </location>
</feature>
<feature type="region of interest" description="Disordered" evidence="1">
    <location>
        <begin position="1356"/>
        <end position="1753"/>
    </location>
</feature>